<keyword evidence="3 4" id="KW-0443">Lipid metabolism</keyword>
<dbReference type="RefSeq" id="WP_302724085.1">
    <property type="nucleotide sequence ID" value="NZ_JAULRU010000731.1"/>
</dbReference>
<dbReference type="Proteomes" id="UP001273505">
    <property type="component" value="Unassembled WGS sequence"/>
</dbReference>
<comment type="caution">
    <text evidence="7">The sequence shown here is derived from an EMBL/GenBank/DDBJ whole genome shotgun (WGS) entry which is preliminary data.</text>
</comment>
<feature type="active site" description="Nucleophile" evidence="4">
    <location>
        <position position="73"/>
    </location>
</feature>
<dbReference type="Gene3D" id="3.10.20.310">
    <property type="entry name" value="membrane protein fhac"/>
    <property type="match status" value="1"/>
</dbReference>
<feature type="signal peptide" evidence="5">
    <location>
        <begin position="1"/>
        <end position="21"/>
    </location>
</feature>
<dbReference type="EMBL" id="JAXAFO010000006">
    <property type="protein sequence ID" value="MDX6848712.1"/>
    <property type="molecule type" value="Genomic_DNA"/>
</dbReference>
<accession>A0ABU4RV14</accession>
<keyword evidence="8" id="KW-1185">Reference proteome</keyword>
<evidence type="ECO:0000256" key="3">
    <source>
        <dbReference type="ARBA" id="ARBA00023098"/>
    </source>
</evidence>
<dbReference type="PANTHER" id="PTHR14226">
    <property type="entry name" value="NEUROPATHY TARGET ESTERASE/SWISS CHEESE D.MELANOGASTER"/>
    <property type="match status" value="1"/>
</dbReference>
<evidence type="ECO:0000259" key="6">
    <source>
        <dbReference type="PROSITE" id="PS51635"/>
    </source>
</evidence>
<dbReference type="Pfam" id="PF07244">
    <property type="entry name" value="POTRA"/>
    <property type="match status" value="1"/>
</dbReference>
<evidence type="ECO:0000313" key="7">
    <source>
        <dbReference type="EMBL" id="MDX6848712.1"/>
    </source>
</evidence>
<dbReference type="InterPro" id="IPR050301">
    <property type="entry name" value="NTE"/>
</dbReference>
<keyword evidence="2 4" id="KW-0442">Lipid degradation</keyword>
<sequence length="745" mass="81762">MTLLKPTIALLALALATTAQADEPPRHVCQTENNRPCVALVLGGGGAKGGAHIGVIRALEENQIPVDLVVGTSIGSFVGALYASGKSADEIAQLFQNTDWDLGYKDDVPRQQIPNRRKRQMDQFPIQLDLGVGREGLKLPQGLLQGQGMKVLIDQLLGTHVLFDSFDDLPIPFRAVAADIETGEQVILQSGDLSTALQISMSLPGIVRPIEHEGRLLVDGGIANNLPISVAQSLGADVVIAVDVGSPAATREELGSGLSILRQLTSFLTTQNTEQQLQRLTETDIYIRPKLEGVTLLSFDKIDLAEDAGYSAANEVLTKHQTAHTLAGTGTPRDNETFLAADNALTIDRILLTNQSRLSDDLVLQRLGIIEGSAYTPNDIQQGMQRLYGQGTIARVRTSLSRGDEANTLNALVEEKEWGPGYMDFKLSFEDNLKSQSQYQLGASYRRTNLSPYGAEWYSTFEFGTEKKFTSELYWPIKTSGFFWQGSAQYERDVFSYQEQGESLGEVIENDYRFDAGIGWNALDRLDLISGYFHNEGDVRLPVLLAELTDISEFDYSQSGGFARLEFDSLDHPSFPSSGWQFGAQLTRSRIKLLEVADDSTQVELGLIGAYSLGRHSLRGQLEYKSTTNDDPLSVVGTHEIGGFLHLSGNEIGFLSGQQTRFASIVYTYEIAENNFRLFNFPLFLGTSLEAGNAWNDRTQVDYSDLIHSGSLFLGWDSPVGPAYLAWGNSDTGNQSVYIFMGVVF</sequence>
<feature type="domain" description="PNPLA" evidence="6">
    <location>
        <begin position="40"/>
        <end position="232"/>
    </location>
</feature>
<proteinExistence type="predicted"/>
<dbReference type="InterPro" id="IPR002641">
    <property type="entry name" value="PNPLA_dom"/>
</dbReference>
<name>A0ABU4RV14_9GAMM</name>
<dbReference type="PANTHER" id="PTHR14226:SF29">
    <property type="entry name" value="NEUROPATHY TARGET ESTERASE SWS"/>
    <property type="match status" value="1"/>
</dbReference>
<feature type="chain" id="PRO_5045175459" evidence="5">
    <location>
        <begin position="22"/>
        <end position="745"/>
    </location>
</feature>
<protein>
    <submittedName>
        <fullName evidence="7">Patatin-like phospholipase family protein</fullName>
    </submittedName>
</protein>
<dbReference type="Gene3D" id="3.40.1090.10">
    <property type="entry name" value="Cytosolic phospholipase A2 catalytic domain"/>
    <property type="match status" value="2"/>
</dbReference>
<reference evidence="7 8" key="1">
    <citation type="submission" date="2023-11" db="EMBL/GenBank/DDBJ databases">
        <title>Gilvimarinus fulvus sp. nov., isolated from the surface of Kelp.</title>
        <authorList>
            <person name="Sun Y.Y."/>
            <person name="Gong Y."/>
            <person name="Du Z.J."/>
        </authorList>
    </citation>
    <scope>NUCLEOTIDE SEQUENCE [LARGE SCALE GENOMIC DNA]</scope>
    <source>
        <strain evidence="7 8">SDUM040013</strain>
    </source>
</reference>
<dbReference type="PROSITE" id="PS51635">
    <property type="entry name" value="PNPLA"/>
    <property type="match status" value="1"/>
</dbReference>
<feature type="short sequence motif" description="GXSXG" evidence="4">
    <location>
        <begin position="71"/>
        <end position="75"/>
    </location>
</feature>
<dbReference type="Pfam" id="PF01734">
    <property type="entry name" value="Patatin"/>
    <property type="match status" value="1"/>
</dbReference>
<dbReference type="SUPFAM" id="SSF52151">
    <property type="entry name" value="FabD/lysophospholipase-like"/>
    <property type="match status" value="1"/>
</dbReference>
<feature type="short sequence motif" description="GXGXXG" evidence="4">
    <location>
        <begin position="44"/>
        <end position="49"/>
    </location>
</feature>
<gene>
    <name evidence="7" type="ORF">SCD92_05030</name>
</gene>
<feature type="active site" description="Proton acceptor" evidence="4">
    <location>
        <position position="219"/>
    </location>
</feature>
<evidence type="ECO:0000256" key="5">
    <source>
        <dbReference type="SAM" id="SignalP"/>
    </source>
</evidence>
<evidence type="ECO:0000256" key="4">
    <source>
        <dbReference type="PROSITE-ProRule" id="PRU01161"/>
    </source>
</evidence>
<dbReference type="CDD" id="cd07205">
    <property type="entry name" value="Pat_PNPLA6_PNPLA7_NTE1_like"/>
    <property type="match status" value="1"/>
</dbReference>
<evidence type="ECO:0000256" key="1">
    <source>
        <dbReference type="ARBA" id="ARBA00022801"/>
    </source>
</evidence>
<organism evidence="7 8">
    <name type="scientific">Gilvimarinus gilvus</name>
    <dbReference type="NCBI Taxonomy" id="3058038"/>
    <lineage>
        <taxon>Bacteria</taxon>
        <taxon>Pseudomonadati</taxon>
        <taxon>Pseudomonadota</taxon>
        <taxon>Gammaproteobacteria</taxon>
        <taxon>Cellvibrionales</taxon>
        <taxon>Cellvibrionaceae</taxon>
        <taxon>Gilvimarinus</taxon>
    </lineage>
</organism>
<feature type="short sequence motif" description="DGA/G" evidence="4">
    <location>
        <begin position="219"/>
        <end position="221"/>
    </location>
</feature>
<keyword evidence="1 4" id="KW-0378">Hydrolase</keyword>
<keyword evidence="5" id="KW-0732">Signal</keyword>
<evidence type="ECO:0000256" key="2">
    <source>
        <dbReference type="ARBA" id="ARBA00022963"/>
    </source>
</evidence>
<dbReference type="InterPro" id="IPR016035">
    <property type="entry name" value="Acyl_Trfase/lysoPLipase"/>
</dbReference>
<evidence type="ECO:0000313" key="8">
    <source>
        <dbReference type="Proteomes" id="UP001273505"/>
    </source>
</evidence>
<dbReference type="InterPro" id="IPR010827">
    <property type="entry name" value="BamA/TamA_POTRA"/>
</dbReference>